<gene>
    <name evidence="1" type="ORF">CgunFtcFv8_012353</name>
</gene>
<accession>A0AAN8D8P8</accession>
<proteinExistence type="predicted"/>
<protein>
    <submittedName>
        <fullName evidence="1">Uncharacterized protein</fullName>
    </submittedName>
</protein>
<evidence type="ECO:0000313" key="2">
    <source>
        <dbReference type="Proteomes" id="UP001331515"/>
    </source>
</evidence>
<name>A0AAN8D8P8_CHAGU</name>
<keyword evidence="2" id="KW-1185">Reference proteome</keyword>
<dbReference type="EMBL" id="JAURVH010001526">
    <property type="protein sequence ID" value="KAK5917465.1"/>
    <property type="molecule type" value="Genomic_DNA"/>
</dbReference>
<comment type="caution">
    <text evidence="1">The sequence shown here is derived from an EMBL/GenBank/DDBJ whole genome shotgun (WGS) entry which is preliminary data.</text>
</comment>
<reference evidence="1 2" key="1">
    <citation type="journal article" date="2023" name="Mol. Biol. Evol.">
        <title>Genomics of Secondarily Temperate Adaptation in the Only Non-Antarctic Icefish.</title>
        <authorList>
            <person name="Rivera-Colon A.G."/>
            <person name="Rayamajhi N."/>
            <person name="Minhas B.F."/>
            <person name="Madrigal G."/>
            <person name="Bilyk K.T."/>
            <person name="Yoon V."/>
            <person name="Hune M."/>
            <person name="Gregory S."/>
            <person name="Cheng C.H.C."/>
            <person name="Catchen J.M."/>
        </authorList>
    </citation>
    <scope>NUCLEOTIDE SEQUENCE [LARGE SCALE GENOMIC DNA]</scope>
    <source>
        <tissue evidence="1">White muscle</tissue>
    </source>
</reference>
<sequence>MDVFLADPEVYDGCSQQHPKTLQQIPDNVNKSCPNTGIVSMMEVRVKVVMMKVMMKVTLFVSLQSGGGKAVVVTV</sequence>
<evidence type="ECO:0000313" key="1">
    <source>
        <dbReference type="EMBL" id="KAK5917465.1"/>
    </source>
</evidence>
<dbReference type="AlphaFoldDB" id="A0AAN8D8P8"/>
<organism evidence="1 2">
    <name type="scientific">Champsocephalus gunnari</name>
    <name type="common">Mackerel icefish</name>
    <dbReference type="NCBI Taxonomy" id="52237"/>
    <lineage>
        <taxon>Eukaryota</taxon>
        <taxon>Metazoa</taxon>
        <taxon>Chordata</taxon>
        <taxon>Craniata</taxon>
        <taxon>Vertebrata</taxon>
        <taxon>Euteleostomi</taxon>
        <taxon>Actinopterygii</taxon>
        <taxon>Neopterygii</taxon>
        <taxon>Teleostei</taxon>
        <taxon>Neoteleostei</taxon>
        <taxon>Acanthomorphata</taxon>
        <taxon>Eupercaria</taxon>
        <taxon>Perciformes</taxon>
        <taxon>Notothenioidei</taxon>
        <taxon>Channichthyidae</taxon>
        <taxon>Champsocephalus</taxon>
    </lineage>
</organism>
<dbReference type="Proteomes" id="UP001331515">
    <property type="component" value="Unassembled WGS sequence"/>
</dbReference>